<gene>
    <name evidence="1" type="ORF">SPARVUS_LOCUS6019553</name>
</gene>
<dbReference type="Proteomes" id="UP001162483">
    <property type="component" value="Unassembled WGS sequence"/>
</dbReference>
<accession>A0ABN9D0J9</accession>
<sequence>MEWQDRYSCRRMLEYQAGYSALLCRRTCSSVQRCSAFTGCILFPAPTSSVWALGCDSLPGAHCACARSDALCEWPRVVYWDLPLVPQGYGEDNSAEVGGGTCQIWVPAPPASQRSSVSGHLLY</sequence>
<organism evidence="1 2">
    <name type="scientific">Staurois parvus</name>
    <dbReference type="NCBI Taxonomy" id="386267"/>
    <lineage>
        <taxon>Eukaryota</taxon>
        <taxon>Metazoa</taxon>
        <taxon>Chordata</taxon>
        <taxon>Craniata</taxon>
        <taxon>Vertebrata</taxon>
        <taxon>Euteleostomi</taxon>
        <taxon>Amphibia</taxon>
        <taxon>Batrachia</taxon>
        <taxon>Anura</taxon>
        <taxon>Neobatrachia</taxon>
        <taxon>Ranoidea</taxon>
        <taxon>Ranidae</taxon>
        <taxon>Staurois</taxon>
    </lineage>
</organism>
<comment type="caution">
    <text evidence="1">The sequence shown here is derived from an EMBL/GenBank/DDBJ whole genome shotgun (WGS) entry which is preliminary data.</text>
</comment>
<evidence type="ECO:0000313" key="1">
    <source>
        <dbReference type="EMBL" id="CAI9565098.1"/>
    </source>
</evidence>
<name>A0ABN9D0J9_9NEOB</name>
<proteinExistence type="predicted"/>
<keyword evidence="2" id="KW-1185">Reference proteome</keyword>
<dbReference type="EMBL" id="CATNWA010013391">
    <property type="protein sequence ID" value="CAI9565098.1"/>
    <property type="molecule type" value="Genomic_DNA"/>
</dbReference>
<reference evidence="1" key="1">
    <citation type="submission" date="2023-05" db="EMBL/GenBank/DDBJ databases">
        <authorList>
            <person name="Stuckert A."/>
        </authorList>
    </citation>
    <scope>NUCLEOTIDE SEQUENCE</scope>
</reference>
<evidence type="ECO:0000313" key="2">
    <source>
        <dbReference type="Proteomes" id="UP001162483"/>
    </source>
</evidence>
<protein>
    <submittedName>
        <fullName evidence="1">Uncharacterized protein</fullName>
    </submittedName>
</protein>